<dbReference type="Proteomes" id="UP001176429">
    <property type="component" value="Unassembled WGS sequence"/>
</dbReference>
<reference evidence="1" key="1">
    <citation type="submission" date="2023-07" db="EMBL/GenBank/DDBJ databases">
        <authorList>
            <person name="Kim M.K."/>
        </authorList>
    </citation>
    <scope>NUCLEOTIDE SEQUENCE</scope>
    <source>
        <strain evidence="1">ASUV-10-1</strain>
    </source>
</reference>
<evidence type="ECO:0000313" key="2">
    <source>
        <dbReference type="Proteomes" id="UP001176429"/>
    </source>
</evidence>
<gene>
    <name evidence="1" type="ORF">Q5H93_19230</name>
</gene>
<accession>A0ABT9BF77</accession>
<sequence length="59" mass="6114">MRKARAPVPLGSGSTPVALSSLNNSAVGWAFWLAGGAVSFRFQFGALPTAFQPGGLQHQ</sequence>
<dbReference type="RefSeq" id="WP_305008278.1">
    <property type="nucleotide sequence ID" value="NZ_JAUQSY010000015.1"/>
</dbReference>
<name>A0ABT9BF77_9BACT</name>
<comment type="caution">
    <text evidence="1">The sequence shown here is derived from an EMBL/GenBank/DDBJ whole genome shotgun (WGS) entry which is preliminary data.</text>
</comment>
<protein>
    <submittedName>
        <fullName evidence="1">Uncharacterized protein</fullName>
    </submittedName>
</protein>
<proteinExistence type="predicted"/>
<organism evidence="1 2">
    <name type="scientific">Hymenobacter aranciens</name>
    <dbReference type="NCBI Taxonomy" id="3063996"/>
    <lineage>
        <taxon>Bacteria</taxon>
        <taxon>Pseudomonadati</taxon>
        <taxon>Bacteroidota</taxon>
        <taxon>Cytophagia</taxon>
        <taxon>Cytophagales</taxon>
        <taxon>Hymenobacteraceae</taxon>
        <taxon>Hymenobacter</taxon>
    </lineage>
</organism>
<evidence type="ECO:0000313" key="1">
    <source>
        <dbReference type="EMBL" id="MDO7876887.1"/>
    </source>
</evidence>
<keyword evidence="2" id="KW-1185">Reference proteome</keyword>
<dbReference type="EMBL" id="JAUQSY010000015">
    <property type="protein sequence ID" value="MDO7876887.1"/>
    <property type="molecule type" value="Genomic_DNA"/>
</dbReference>